<evidence type="ECO:0000313" key="2">
    <source>
        <dbReference type="Proteomes" id="UP001155546"/>
    </source>
</evidence>
<dbReference type="Proteomes" id="UP001155546">
    <property type="component" value="Unassembled WGS sequence"/>
</dbReference>
<comment type="caution">
    <text evidence="1">The sequence shown here is derived from an EMBL/GenBank/DDBJ whole genome shotgun (WGS) entry which is preliminary data.</text>
</comment>
<sequence>MAISEFEIKRCEKELDKFIGEHRPPAHVRDQLDIGYRIENQSVVLFEIRASFRNPAEKLEVPVAKATYVKTQKVWKVYWQKSDLKWHSYEPVATVKYLEEFLNVVSENQYHCFFS</sequence>
<evidence type="ECO:0000313" key="1">
    <source>
        <dbReference type="EMBL" id="MCT7942856.1"/>
    </source>
</evidence>
<protein>
    <submittedName>
        <fullName evidence="1">DUF3024 domain-containing protein</fullName>
    </submittedName>
</protein>
<dbReference type="InterPro" id="IPR021388">
    <property type="entry name" value="DUF3024"/>
</dbReference>
<dbReference type="AlphaFoldDB" id="A0A9X3AQM9"/>
<dbReference type="Pfam" id="PF11225">
    <property type="entry name" value="DUF3024"/>
    <property type="match status" value="1"/>
</dbReference>
<keyword evidence="2" id="KW-1185">Reference proteome</keyword>
<accession>A0A9X3AQM9</accession>
<dbReference type="RefSeq" id="WP_261299205.1">
    <property type="nucleotide sequence ID" value="NZ_JAMTCD010000019.1"/>
</dbReference>
<name>A0A9X3AQM9_9GAMM</name>
<dbReference type="EMBL" id="JAMTCD010000019">
    <property type="protein sequence ID" value="MCT7942856.1"/>
    <property type="molecule type" value="Genomic_DNA"/>
</dbReference>
<organism evidence="1 2">
    <name type="scientific">Shewanella holmiensis</name>
    <dbReference type="NCBI Taxonomy" id="2952222"/>
    <lineage>
        <taxon>Bacteria</taxon>
        <taxon>Pseudomonadati</taxon>
        <taxon>Pseudomonadota</taxon>
        <taxon>Gammaproteobacteria</taxon>
        <taxon>Alteromonadales</taxon>
        <taxon>Shewanellaceae</taxon>
        <taxon>Shewanella</taxon>
    </lineage>
</organism>
<proteinExistence type="predicted"/>
<reference evidence="1" key="1">
    <citation type="journal article" date="2023" name="Int. J. Syst. Evol. Microbiol.">
        <title>&lt;i&gt;Shewanella septentrionalis&lt;/i&gt; sp. nov. and &lt;i&gt;Shewanella holmiensis&lt;/i&gt; sp. nov., isolated from Baltic Sea water and sediments.</title>
        <authorList>
            <person name="Martin-Rodriguez A.J."/>
            <person name="Thorell K."/>
            <person name="Joffre E."/>
            <person name="Jensie-Markopoulos S."/>
            <person name="Moore E.R.B."/>
            <person name="Sjoling A."/>
        </authorList>
    </citation>
    <scope>NUCLEOTIDE SEQUENCE</scope>
    <source>
        <strain evidence="1">SP1S2-7</strain>
    </source>
</reference>
<gene>
    <name evidence="1" type="ORF">NE535_13775</name>
</gene>